<reference evidence="1" key="1">
    <citation type="journal article" date="2021" name="Proc. Natl. Acad. Sci. U.S.A.">
        <title>A Catalog of Tens of Thousands of Viruses from Human Metagenomes Reveals Hidden Associations with Chronic Diseases.</title>
        <authorList>
            <person name="Tisza M.J."/>
            <person name="Buck C.B."/>
        </authorList>
    </citation>
    <scope>NUCLEOTIDE SEQUENCE</scope>
    <source>
        <strain evidence="1">Ctsus30</strain>
    </source>
</reference>
<proteinExistence type="predicted"/>
<dbReference type="EMBL" id="BK014997">
    <property type="protein sequence ID" value="DAD86291.1"/>
    <property type="molecule type" value="Genomic_DNA"/>
</dbReference>
<evidence type="ECO:0000313" key="1">
    <source>
        <dbReference type="EMBL" id="DAD86291.1"/>
    </source>
</evidence>
<sequence length="128" mass="14140">MSDIDFSSPVGQVRVLIPDLRKLEDLRDLRNEPRYLFADEEIEALLAVNGGNVKLAAADACDAIGMDKALQLLVLKTDDKQTDGAKLLAAIVGRARQLRAQAKEDEVNNLCFDVVQPTFEPVDWAVNF</sequence>
<protein>
    <submittedName>
        <fullName evidence="1">Uncharacterized protein</fullName>
    </submittedName>
</protein>
<accession>A0A8S5MWM7</accession>
<name>A0A8S5MWM7_9CAUD</name>
<organism evidence="1">
    <name type="scientific">Siphoviridae sp. ctsus30</name>
    <dbReference type="NCBI Taxonomy" id="2826488"/>
    <lineage>
        <taxon>Viruses</taxon>
        <taxon>Duplodnaviria</taxon>
        <taxon>Heunggongvirae</taxon>
        <taxon>Uroviricota</taxon>
        <taxon>Caudoviricetes</taxon>
    </lineage>
</organism>